<dbReference type="EMBL" id="BTGU01000042">
    <property type="protein sequence ID" value="GMN52695.1"/>
    <property type="molecule type" value="Genomic_DNA"/>
</dbReference>
<dbReference type="Pfam" id="PF23286">
    <property type="entry name" value="LRR_13"/>
    <property type="match status" value="1"/>
</dbReference>
<gene>
    <name evidence="6" type="ORF">TIFTF001_021834</name>
</gene>
<dbReference type="AlphaFoldDB" id="A0AA88AIS6"/>
<dbReference type="Gene3D" id="3.80.10.10">
    <property type="entry name" value="Ribonuclease Inhibitor"/>
    <property type="match status" value="2"/>
</dbReference>
<proteinExistence type="predicted"/>
<dbReference type="PANTHER" id="PTHR48051:SF1">
    <property type="entry name" value="RAS SUPPRESSOR PROTEIN 1"/>
    <property type="match status" value="1"/>
</dbReference>
<keyword evidence="1" id="KW-0433">Leucine-rich repeat</keyword>
<keyword evidence="7" id="KW-1185">Reference proteome</keyword>
<dbReference type="Proteomes" id="UP001187192">
    <property type="component" value="Unassembled WGS sequence"/>
</dbReference>
<evidence type="ECO:0000256" key="1">
    <source>
        <dbReference type="ARBA" id="ARBA00022614"/>
    </source>
</evidence>
<keyword evidence="3" id="KW-0611">Plant defense</keyword>
<dbReference type="Pfam" id="PF20160">
    <property type="entry name" value="C-JID"/>
    <property type="match status" value="1"/>
</dbReference>
<organism evidence="6 7">
    <name type="scientific">Ficus carica</name>
    <name type="common">Common fig</name>
    <dbReference type="NCBI Taxonomy" id="3494"/>
    <lineage>
        <taxon>Eukaryota</taxon>
        <taxon>Viridiplantae</taxon>
        <taxon>Streptophyta</taxon>
        <taxon>Embryophyta</taxon>
        <taxon>Tracheophyta</taxon>
        <taxon>Spermatophyta</taxon>
        <taxon>Magnoliopsida</taxon>
        <taxon>eudicotyledons</taxon>
        <taxon>Gunneridae</taxon>
        <taxon>Pentapetalae</taxon>
        <taxon>rosids</taxon>
        <taxon>fabids</taxon>
        <taxon>Rosales</taxon>
        <taxon>Moraceae</taxon>
        <taxon>Ficeae</taxon>
        <taxon>Ficus</taxon>
    </lineage>
</organism>
<feature type="domain" description="C-JID" evidence="4">
    <location>
        <begin position="421"/>
        <end position="555"/>
    </location>
</feature>
<dbReference type="InterPro" id="IPR058546">
    <property type="entry name" value="RPS4B/Roq1-like_LRR"/>
</dbReference>
<dbReference type="InterPro" id="IPR045344">
    <property type="entry name" value="C-JID"/>
</dbReference>
<evidence type="ECO:0000313" key="7">
    <source>
        <dbReference type="Proteomes" id="UP001187192"/>
    </source>
</evidence>
<feature type="domain" description="Disease resistance protein RPS4B/Roq1-like leucine-rich repeats" evidence="5">
    <location>
        <begin position="179"/>
        <end position="358"/>
    </location>
</feature>
<evidence type="ECO:0000256" key="3">
    <source>
        <dbReference type="ARBA" id="ARBA00022821"/>
    </source>
</evidence>
<evidence type="ECO:0000313" key="6">
    <source>
        <dbReference type="EMBL" id="GMN52695.1"/>
    </source>
</evidence>
<evidence type="ECO:0000259" key="4">
    <source>
        <dbReference type="Pfam" id="PF20160"/>
    </source>
</evidence>
<evidence type="ECO:0000256" key="2">
    <source>
        <dbReference type="ARBA" id="ARBA00022737"/>
    </source>
</evidence>
<protein>
    <submittedName>
        <fullName evidence="6">Uncharacterized protein</fullName>
    </submittedName>
</protein>
<sequence length="572" mass="65262">MTEIEYDVDLEPLVFNEMKLLRILSFSGHTSKVHLPQGLQYLPDSLRYLRWDSYPSKSLPQKFTPHNLVELDMSSSKLRELWDGVRSFGNLKVLNLSYSRRLVQIPNLSRSPNLVQINLSNCSNINKFPMLPKSVQCLDMTATIIAEVPSSIACLSRISTFKLDLCESLKTLPPNICKLKSLSYLSLSDCSRFEYFPEISEPMECLAQLDLGGTAIKSLPSSIKNLNGLKTLFSGFCKSLEFVPQNIYNMRLENLSLQHCPKLGNFPPLTCGLHSLIDLDLSYISASKIPESFFSLPSLERLKMHAAKIDSIPASIKLSKLAEFSICWCNNLKSLPELPLSLKLLDARGCISLQMMSNSWTLHTRGSWNEMIQEEFMFYDCLKLDQKNMMTEFHIRVFRSTTMFLHQDLESYFASGVGICFPGNEILKWFNCQKEGSTVTMKLPQHWHDANFMGFALCVVVAFKNGFGSKLDLMCDVCFETKCSQKHIIYQQRLNTIETDFGLDHVLMRSIFVDSSTVLDAEEVSFDFHLEGSYSSFFDAEVKRCGIRLIHLQDAEKFRTANSQRLLRRPML</sequence>
<accession>A0AA88AIS6</accession>
<reference evidence="6" key="1">
    <citation type="submission" date="2023-07" db="EMBL/GenBank/DDBJ databases">
        <title>draft genome sequence of fig (Ficus carica).</title>
        <authorList>
            <person name="Takahashi T."/>
            <person name="Nishimura K."/>
        </authorList>
    </citation>
    <scope>NUCLEOTIDE SEQUENCE</scope>
</reference>
<dbReference type="InterPro" id="IPR050216">
    <property type="entry name" value="LRR_domain-containing"/>
</dbReference>
<dbReference type="InterPro" id="IPR011713">
    <property type="entry name" value="Leu-rich_rpt_3"/>
</dbReference>
<keyword evidence="2" id="KW-0677">Repeat</keyword>
<dbReference type="PANTHER" id="PTHR48051">
    <property type="match status" value="1"/>
</dbReference>
<dbReference type="GO" id="GO:0005737">
    <property type="term" value="C:cytoplasm"/>
    <property type="evidence" value="ECO:0007669"/>
    <property type="project" value="TreeGrafter"/>
</dbReference>
<evidence type="ECO:0000259" key="5">
    <source>
        <dbReference type="Pfam" id="PF23286"/>
    </source>
</evidence>
<dbReference type="Pfam" id="PF07725">
    <property type="entry name" value="LRR_3"/>
    <property type="match status" value="1"/>
</dbReference>
<name>A0AA88AIS6_FICCA</name>
<dbReference type="SUPFAM" id="SSF52058">
    <property type="entry name" value="L domain-like"/>
    <property type="match status" value="1"/>
</dbReference>
<comment type="caution">
    <text evidence="6">The sequence shown here is derived from an EMBL/GenBank/DDBJ whole genome shotgun (WGS) entry which is preliminary data.</text>
</comment>
<dbReference type="InterPro" id="IPR032675">
    <property type="entry name" value="LRR_dom_sf"/>
</dbReference>